<protein>
    <submittedName>
        <fullName evidence="2">Sec-independent protein translocase protein TatA</fullName>
    </submittedName>
</protein>
<dbReference type="Proteomes" id="UP000581688">
    <property type="component" value="Unassembled WGS sequence"/>
</dbReference>
<organism evidence="2 3">
    <name type="scientific">Salirhabdus euzebyi</name>
    <dbReference type="NCBI Taxonomy" id="394506"/>
    <lineage>
        <taxon>Bacteria</taxon>
        <taxon>Bacillati</taxon>
        <taxon>Bacillota</taxon>
        <taxon>Bacilli</taxon>
        <taxon>Bacillales</taxon>
        <taxon>Bacillaceae</taxon>
        <taxon>Salirhabdus</taxon>
    </lineage>
</organism>
<dbReference type="Pfam" id="PF14071">
    <property type="entry name" value="YlbD_coat"/>
    <property type="match status" value="1"/>
</dbReference>
<reference evidence="2 3" key="1">
    <citation type="submission" date="2020-08" db="EMBL/GenBank/DDBJ databases">
        <title>Genomic Encyclopedia of Type Strains, Phase IV (KMG-IV): sequencing the most valuable type-strain genomes for metagenomic binning, comparative biology and taxonomic classification.</title>
        <authorList>
            <person name="Goeker M."/>
        </authorList>
    </citation>
    <scope>NUCLEOTIDE SEQUENCE [LARGE SCALE GENOMIC DNA]</scope>
    <source>
        <strain evidence="2 3">DSM 19612</strain>
    </source>
</reference>
<proteinExistence type="predicted"/>
<evidence type="ECO:0000313" key="2">
    <source>
        <dbReference type="EMBL" id="MBB6455001.1"/>
    </source>
</evidence>
<feature type="compositionally biased region" description="Low complexity" evidence="1">
    <location>
        <begin position="108"/>
        <end position="131"/>
    </location>
</feature>
<dbReference type="RefSeq" id="WP_174497474.1">
    <property type="nucleotide sequence ID" value="NZ_CADDWK010000015.1"/>
</dbReference>
<accession>A0A841Q937</accession>
<comment type="caution">
    <text evidence="2">The sequence shown here is derived from an EMBL/GenBank/DDBJ whole genome shotgun (WGS) entry which is preliminary data.</text>
</comment>
<name>A0A841Q937_9BACI</name>
<evidence type="ECO:0000256" key="1">
    <source>
        <dbReference type="SAM" id="MobiDB-lite"/>
    </source>
</evidence>
<dbReference type="EMBL" id="JACHGH010000014">
    <property type="protein sequence ID" value="MBB6455001.1"/>
    <property type="molecule type" value="Genomic_DNA"/>
</dbReference>
<gene>
    <name evidence="2" type="ORF">HNQ94_003495</name>
</gene>
<dbReference type="InterPro" id="IPR025953">
    <property type="entry name" value="YlbD_coat"/>
</dbReference>
<dbReference type="AlphaFoldDB" id="A0A841Q937"/>
<sequence length="137" mass="16386">MGNLHPKVSKFKAFVEKHPKLIKQVRKNKEGWQPYFEKWVLYGEEDEYWKQFKSESEKEKKKSESKASNQELLKKLSSMFNNMDMDKLQEQMNQLNGVITNVQSMMTQFQQNKQQNQNQNPNVSQQNRPNPFHFGKD</sequence>
<evidence type="ECO:0000313" key="3">
    <source>
        <dbReference type="Proteomes" id="UP000581688"/>
    </source>
</evidence>
<keyword evidence="3" id="KW-1185">Reference proteome</keyword>
<feature type="region of interest" description="Disordered" evidence="1">
    <location>
        <begin position="106"/>
        <end position="137"/>
    </location>
</feature>